<dbReference type="EMBL" id="BAABGM010000020">
    <property type="protein sequence ID" value="GAA4410580.1"/>
    <property type="molecule type" value="Genomic_DNA"/>
</dbReference>
<dbReference type="SUPFAM" id="SSF54909">
    <property type="entry name" value="Dimeric alpha+beta barrel"/>
    <property type="match status" value="1"/>
</dbReference>
<dbReference type="InterPro" id="IPR007138">
    <property type="entry name" value="ABM_dom"/>
</dbReference>
<evidence type="ECO:0000259" key="1">
    <source>
        <dbReference type="PROSITE" id="PS51725"/>
    </source>
</evidence>
<name>A0ABP8KMS6_9MICO</name>
<evidence type="ECO:0000313" key="3">
    <source>
        <dbReference type="Proteomes" id="UP001500945"/>
    </source>
</evidence>
<accession>A0ABP8KMS6</accession>
<keyword evidence="3" id="KW-1185">Reference proteome</keyword>
<comment type="caution">
    <text evidence="2">The sequence shown here is derived from an EMBL/GenBank/DDBJ whole genome shotgun (WGS) entry which is preliminary data.</text>
</comment>
<sequence>MPNVCVSVRARDWRTRAIGRGWVRRLLDAWMGPVDGGGFGCCGVRLDVPIDDTRSTGEIVFIAIVDFSTTATDRVRALGQLEGERAQVRSMRGNIAFRVYASREDDRTVTVVHEWADPGSFAAYLASEAFARSNAVLRPMVTDGPVSRRFRAELVESVA</sequence>
<dbReference type="Pfam" id="PF03992">
    <property type="entry name" value="ABM"/>
    <property type="match status" value="1"/>
</dbReference>
<proteinExistence type="predicted"/>
<feature type="domain" description="ABM" evidence="1">
    <location>
        <begin position="61"/>
        <end position="150"/>
    </location>
</feature>
<protein>
    <recommendedName>
        <fullName evidence="1">ABM domain-containing protein</fullName>
    </recommendedName>
</protein>
<dbReference type="InterPro" id="IPR011008">
    <property type="entry name" value="Dimeric_a/b-barrel"/>
</dbReference>
<dbReference type="Gene3D" id="3.30.70.100">
    <property type="match status" value="1"/>
</dbReference>
<organism evidence="2 3">
    <name type="scientific">Fodinibacter luteus</name>
    <dbReference type="NCBI Taxonomy" id="552064"/>
    <lineage>
        <taxon>Bacteria</taxon>
        <taxon>Bacillati</taxon>
        <taxon>Actinomycetota</taxon>
        <taxon>Actinomycetes</taxon>
        <taxon>Micrococcales</taxon>
        <taxon>Intrasporangiaceae</taxon>
        <taxon>Fodinibacter (ex Wang et al. 2009)</taxon>
    </lineage>
</organism>
<reference evidence="3" key="1">
    <citation type="journal article" date="2019" name="Int. J. Syst. Evol. Microbiol.">
        <title>The Global Catalogue of Microorganisms (GCM) 10K type strain sequencing project: providing services to taxonomists for standard genome sequencing and annotation.</title>
        <authorList>
            <consortium name="The Broad Institute Genomics Platform"/>
            <consortium name="The Broad Institute Genome Sequencing Center for Infectious Disease"/>
            <person name="Wu L."/>
            <person name="Ma J."/>
        </authorList>
    </citation>
    <scope>NUCLEOTIDE SEQUENCE [LARGE SCALE GENOMIC DNA]</scope>
    <source>
        <strain evidence="3">JCM 17809</strain>
    </source>
</reference>
<dbReference type="PROSITE" id="PS51725">
    <property type="entry name" value="ABM"/>
    <property type="match status" value="1"/>
</dbReference>
<evidence type="ECO:0000313" key="2">
    <source>
        <dbReference type="EMBL" id="GAA4410580.1"/>
    </source>
</evidence>
<gene>
    <name evidence="2" type="ORF">GCM10023168_30420</name>
</gene>
<dbReference type="Proteomes" id="UP001500945">
    <property type="component" value="Unassembled WGS sequence"/>
</dbReference>